<evidence type="ECO:0000256" key="1">
    <source>
        <dbReference type="SAM" id="MobiDB-lite"/>
    </source>
</evidence>
<protein>
    <submittedName>
        <fullName evidence="2">Uncharacterized protein</fullName>
    </submittedName>
</protein>
<proteinExistence type="predicted"/>
<keyword evidence="3" id="KW-1185">Reference proteome</keyword>
<dbReference type="Proteomes" id="UP000292052">
    <property type="component" value="Unassembled WGS sequence"/>
</dbReference>
<reference evidence="2 3" key="1">
    <citation type="submission" date="2017-03" db="EMBL/GenBank/DDBJ databases">
        <title>Genome of the blue death feigning beetle - Asbolus verrucosus.</title>
        <authorList>
            <person name="Rider S.D."/>
        </authorList>
    </citation>
    <scope>NUCLEOTIDE SEQUENCE [LARGE SCALE GENOMIC DNA]</scope>
    <source>
        <strain evidence="2">Butters</strain>
        <tissue evidence="2">Head and leg muscle</tissue>
    </source>
</reference>
<dbReference type="OrthoDB" id="6719418at2759"/>
<dbReference type="EMBL" id="QDEB01134018">
    <property type="protein sequence ID" value="RZB38750.1"/>
    <property type="molecule type" value="Genomic_DNA"/>
</dbReference>
<feature type="region of interest" description="Disordered" evidence="1">
    <location>
        <begin position="152"/>
        <end position="173"/>
    </location>
</feature>
<accession>A0A482UZW9</accession>
<organism evidence="2 3">
    <name type="scientific">Asbolus verrucosus</name>
    <name type="common">Desert ironclad beetle</name>
    <dbReference type="NCBI Taxonomy" id="1661398"/>
    <lineage>
        <taxon>Eukaryota</taxon>
        <taxon>Metazoa</taxon>
        <taxon>Ecdysozoa</taxon>
        <taxon>Arthropoda</taxon>
        <taxon>Hexapoda</taxon>
        <taxon>Insecta</taxon>
        <taxon>Pterygota</taxon>
        <taxon>Neoptera</taxon>
        <taxon>Endopterygota</taxon>
        <taxon>Coleoptera</taxon>
        <taxon>Polyphaga</taxon>
        <taxon>Cucujiformia</taxon>
        <taxon>Tenebrionidae</taxon>
        <taxon>Pimeliinae</taxon>
        <taxon>Asbolus</taxon>
    </lineage>
</organism>
<dbReference type="AlphaFoldDB" id="A0A482UZW9"/>
<evidence type="ECO:0000313" key="2">
    <source>
        <dbReference type="EMBL" id="RZB38750.1"/>
    </source>
</evidence>
<sequence>MSDEDIFYDSLEEDERTSICEAAEGFFSVQNSNEKIADDLDKTVPLYKGEIPKNKITQTVKKKSDKNLKPFNYPSYVKAKKSYLTMYYEKMNRLVGKSVKGSNTSRADCEALTPKRDADLEVVTPFHSNDVDSDGEENFYKKFLEQEMENRQKSTSTVSLLSDKKESKASSKLSSQSTLMLNWGVQERNEKLELLKKRQSYGMKMSMRNKIRIEELKSLKKIKNSNLGRQ</sequence>
<gene>
    <name evidence="2" type="ORF">BDFB_005352</name>
</gene>
<comment type="caution">
    <text evidence="2">The sequence shown here is derived from an EMBL/GenBank/DDBJ whole genome shotgun (WGS) entry which is preliminary data.</text>
</comment>
<evidence type="ECO:0000313" key="3">
    <source>
        <dbReference type="Proteomes" id="UP000292052"/>
    </source>
</evidence>
<name>A0A482UZW9_ASBVE</name>